<dbReference type="PANTHER" id="PTHR37984">
    <property type="entry name" value="PROTEIN CBG26694"/>
    <property type="match status" value="1"/>
</dbReference>
<gene>
    <name evidence="1" type="ORF">MCOR_32200</name>
</gene>
<dbReference type="InterPro" id="IPR043502">
    <property type="entry name" value="DNA/RNA_pol_sf"/>
</dbReference>
<dbReference type="AlphaFoldDB" id="A0A6J8CRM9"/>
<dbReference type="OrthoDB" id="6142245at2759"/>
<dbReference type="InterPro" id="IPR050951">
    <property type="entry name" value="Retrovirus_Pol_polyprotein"/>
</dbReference>
<evidence type="ECO:0008006" key="3">
    <source>
        <dbReference type="Google" id="ProtNLM"/>
    </source>
</evidence>
<sequence>MDNRRKPYPRQDRVWCKTTLRVALTSRGWTDVTKSIDLCRSFESTTKKLQTMAGSNGINESTDIKANIVKEYADIFDGEGSFQGHLHLEIDETITPVKSPLRRIPIAMKPKLKSELQRLKKRTEREIENLPGVRTVADDILIYGEGDAVEEATADHDIKLKAFLDRCRSRNIKLNRDKFQLRLTEMPYIGHLLTADGVKPGPEKIAAITQMDKPKDIKGSSTFTGNGKLSHEIYGKSKRFVRADQNLTHKRKCVELDR</sequence>
<dbReference type="EMBL" id="CACVKT020005773">
    <property type="protein sequence ID" value="CAC5397784.1"/>
    <property type="molecule type" value="Genomic_DNA"/>
</dbReference>
<evidence type="ECO:0000313" key="2">
    <source>
        <dbReference type="Proteomes" id="UP000507470"/>
    </source>
</evidence>
<dbReference type="Gene3D" id="3.30.70.270">
    <property type="match status" value="1"/>
</dbReference>
<dbReference type="Proteomes" id="UP000507470">
    <property type="component" value="Unassembled WGS sequence"/>
</dbReference>
<protein>
    <recommendedName>
        <fullName evidence="3">Reverse transcriptase domain-containing protein</fullName>
    </recommendedName>
</protein>
<dbReference type="PANTHER" id="PTHR37984:SF8">
    <property type="entry name" value="CCHC-TYPE DOMAIN-CONTAINING PROTEIN"/>
    <property type="match status" value="1"/>
</dbReference>
<dbReference type="InterPro" id="IPR043128">
    <property type="entry name" value="Rev_trsase/Diguanyl_cyclase"/>
</dbReference>
<accession>A0A6J8CRM9</accession>
<name>A0A6J8CRM9_MYTCO</name>
<dbReference type="SUPFAM" id="SSF56672">
    <property type="entry name" value="DNA/RNA polymerases"/>
    <property type="match status" value="1"/>
</dbReference>
<proteinExistence type="predicted"/>
<reference evidence="1 2" key="1">
    <citation type="submission" date="2020-06" db="EMBL/GenBank/DDBJ databases">
        <authorList>
            <person name="Li R."/>
            <person name="Bekaert M."/>
        </authorList>
    </citation>
    <scope>NUCLEOTIDE SEQUENCE [LARGE SCALE GENOMIC DNA]</scope>
    <source>
        <strain evidence="2">wild</strain>
    </source>
</reference>
<keyword evidence="2" id="KW-1185">Reference proteome</keyword>
<evidence type="ECO:0000313" key="1">
    <source>
        <dbReference type="EMBL" id="CAC5397784.1"/>
    </source>
</evidence>
<organism evidence="1 2">
    <name type="scientific">Mytilus coruscus</name>
    <name type="common">Sea mussel</name>
    <dbReference type="NCBI Taxonomy" id="42192"/>
    <lineage>
        <taxon>Eukaryota</taxon>
        <taxon>Metazoa</taxon>
        <taxon>Spiralia</taxon>
        <taxon>Lophotrochozoa</taxon>
        <taxon>Mollusca</taxon>
        <taxon>Bivalvia</taxon>
        <taxon>Autobranchia</taxon>
        <taxon>Pteriomorphia</taxon>
        <taxon>Mytilida</taxon>
        <taxon>Mytiloidea</taxon>
        <taxon>Mytilidae</taxon>
        <taxon>Mytilinae</taxon>
        <taxon>Mytilus</taxon>
    </lineage>
</organism>